<evidence type="ECO:0000313" key="6">
    <source>
        <dbReference type="EMBL" id="ACB36610.1"/>
    </source>
</evidence>
<dbReference type="InterPro" id="IPR006665">
    <property type="entry name" value="OmpA-like"/>
</dbReference>
<dbReference type="eggNOG" id="COG2885">
    <property type="taxonomic scope" value="Bacteria"/>
</dbReference>
<organism evidence="6 7">
    <name type="scientific">Leptothrix cholodnii (strain ATCC 51168 / LMG 8142 / SP-6)</name>
    <name type="common">Leptothrix discophora (strain SP-6)</name>
    <dbReference type="NCBI Taxonomy" id="395495"/>
    <lineage>
        <taxon>Bacteria</taxon>
        <taxon>Pseudomonadati</taxon>
        <taxon>Pseudomonadota</taxon>
        <taxon>Betaproteobacteria</taxon>
        <taxon>Burkholderiales</taxon>
        <taxon>Sphaerotilaceae</taxon>
        <taxon>Leptothrix</taxon>
    </lineage>
</organism>
<keyword evidence="3" id="KW-1133">Transmembrane helix</keyword>
<dbReference type="Gene3D" id="3.30.1330.60">
    <property type="entry name" value="OmpA-like domain"/>
    <property type="match status" value="1"/>
</dbReference>
<feature type="signal peptide" evidence="4">
    <location>
        <begin position="1"/>
        <end position="20"/>
    </location>
</feature>
<evidence type="ECO:0000256" key="2">
    <source>
        <dbReference type="PROSITE-ProRule" id="PRU00473"/>
    </source>
</evidence>
<dbReference type="GO" id="GO:0016020">
    <property type="term" value="C:membrane"/>
    <property type="evidence" value="ECO:0007669"/>
    <property type="project" value="UniProtKB-UniRule"/>
</dbReference>
<feature type="chain" id="PRO_5002772680" evidence="4">
    <location>
        <begin position="21"/>
        <end position="558"/>
    </location>
</feature>
<keyword evidence="3" id="KW-0812">Transmembrane</keyword>
<dbReference type="Proteomes" id="UP000001693">
    <property type="component" value="Chromosome"/>
</dbReference>
<dbReference type="CDD" id="cd13653">
    <property type="entry name" value="PBP2_phosphate_like_1"/>
    <property type="match status" value="1"/>
</dbReference>
<dbReference type="STRING" id="395495.Lcho_4359"/>
<dbReference type="RefSeq" id="WP_012349351.1">
    <property type="nucleotide sequence ID" value="NC_010524.1"/>
</dbReference>
<dbReference type="Pfam" id="PF00691">
    <property type="entry name" value="OmpA"/>
    <property type="match status" value="1"/>
</dbReference>
<protein>
    <submittedName>
        <fullName evidence="6">OmpA/MotB domain protein</fullName>
    </submittedName>
</protein>
<dbReference type="EMBL" id="CP001013">
    <property type="protein sequence ID" value="ACB36610.1"/>
    <property type="molecule type" value="Genomic_DNA"/>
</dbReference>
<dbReference type="InterPro" id="IPR036737">
    <property type="entry name" value="OmpA-like_sf"/>
</dbReference>
<dbReference type="OrthoDB" id="4008270at2"/>
<accession>B1Y0D1</accession>
<feature type="domain" description="OmpA-like" evidence="5">
    <location>
        <begin position="422"/>
        <end position="539"/>
    </location>
</feature>
<dbReference type="InterPro" id="IPR024370">
    <property type="entry name" value="PBP_domain"/>
</dbReference>
<name>B1Y0D1_LEPCP</name>
<dbReference type="PROSITE" id="PS51123">
    <property type="entry name" value="OMPA_2"/>
    <property type="match status" value="1"/>
</dbReference>
<dbReference type="HOGENOM" id="CLU_026228_8_0_4"/>
<dbReference type="SUPFAM" id="SSF103088">
    <property type="entry name" value="OmpA-like"/>
    <property type="match status" value="1"/>
</dbReference>
<keyword evidence="1 4" id="KW-0732">Signal</keyword>
<evidence type="ECO:0000313" key="7">
    <source>
        <dbReference type="Proteomes" id="UP000001693"/>
    </source>
</evidence>
<evidence type="ECO:0000256" key="3">
    <source>
        <dbReference type="SAM" id="Phobius"/>
    </source>
</evidence>
<dbReference type="InterPro" id="IPR050811">
    <property type="entry name" value="Phosphate_ABC_transporter"/>
</dbReference>
<proteinExistence type="predicted"/>
<dbReference type="CDD" id="cd07185">
    <property type="entry name" value="OmpA_C-like"/>
    <property type="match status" value="1"/>
</dbReference>
<feature type="transmembrane region" description="Helical" evidence="3">
    <location>
        <begin position="57"/>
        <end position="80"/>
    </location>
</feature>
<dbReference type="PANTHER" id="PTHR30570:SF1">
    <property type="entry name" value="PHOSPHATE-BINDING PROTEIN PSTS"/>
    <property type="match status" value="1"/>
</dbReference>
<sequence>MNAPATHGICTNLPSACSHAATRTPVPMSTPETRCPECQARLLPAAATTPAAATRGLAPWVIATALALLAAALLVGWLLMRPGNRAAPAKPAAAASTLQRAGTVAGSGDVVPQLAPGTQTLRVHGSNTVGAALAPALLESFLRQQGYTEVTTQPGARLEERVMRAANADGTARVEVQLHAHGTATAFTDLAAGTADVGMASRPIKKDELAATQALGDLSSAGSEHVIALDGLAVVVNPANPVQRLSIEQLRRVFSGQVTNWAEVGGTSGPIVVHARDDKSGTYDTFKSLVLGKDALVGTARRHEDSTALSDAVALDPQAIGFIGLPYVRNASAVSVSDGAAVPLRPSHFTVATEDYALSRRLYLYVGREAPELARRFVTYAASDEAQRIADAQGFIGQLPDASEPGAAAVAVADLPPAYRALTDGGRRLSVNLRFVAGAEGLDNKARRDMGRIVRLLERRLKQDERVMLLGFSDALGGDCANQRLSQQRATAVATELATYGVRPAVVHGFGSAAPIASNETGAGRERNRRVEVWLTSKAVAQPEAVKCASPVAAAASR</sequence>
<reference evidence="6 7" key="1">
    <citation type="submission" date="2008-03" db="EMBL/GenBank/DDBJ databases">
        <title>Complete sequence of Leptothrix cholodnii SP-6.</title>
        <authorList>
            <consortium name="US DOE Joint Genome Institute"/>
            <person name="Copeland A."/>
            <person name="Lucas S."/>
            <person name="Lapidus A."/>
            <person name="Glavina del Rio T."/>
            <person name="Dalin E."/>
            <person name="Tice H."/>
            <person name="Bruce D."/>
            <person name="Goodwin L."/>
            <person name="Pitluck S."/>
            <person name="Chertkov O."/>
            <person name="Brettin T."/>
            <person name="Detter J.C."/>
            <person name="Han C."/>
            <person name="Kuske C.R."/>
            <person name="Schmutz J."/>
            <person name="Larimer F."/>
            <person name="Land M."/>
            <person name="Hauser L."/>
            <person name="Kyrpides N."/>
            <person name="Lykidis A."/>
            <person name="Emerson D."/>
            <person name="Richardson P."/>
        </authorList>
    </citation>
    <scope>NUCLEOTIDE SEQUENCE [LARGE SCALE GENOMIC DNA]</scope>
    <source>
        <strain evidence="7">ATCC 51168 / LMG 8142 / SP-6</strain>
    </source>
</reference>
<dbReference type="SUPFAM" id="SSF53850">
    <property type="entry name" value="Periplasmic binding protein-like II"/>
    <property type="match status" value="1"/>
</dbReference>
<keyword evidence="2 3" id="KW-0472">Membrane</keyword>
<evidence type="ECO:0000259" key="5">
    <source>
        <dbReference type="PROSITE" id="PS51123"/>
    </source>
</evidence>
<gene>
    <name evidence="6" type="ordered locus">Lcho_4359</name>
</gene>
<dbReference type="PANTHER" id="PTHR30570">
    <property type="entry name" value="PERIPLASMIC PHOSPHATE BINDING COMPONENT OF PHOSPHATE ABC TRANSPORTER"/>
    <property type="match status" value="1"/>
</dbReference>
<evidence type="ECO:0000256" key="4">
    <source>
        <dbReference type="SAM" id="SignalP"/>
    </source>
</evidence>
<dbReference type="Gene3D" id="3.40.190.10">
    <property type="entry name" value="Periplasmic binding protein-like II"/>
    <property type="match status" value="2"/>
</dbReference>
<keyword evidence="7" id="KW-1185">Reference proteome</keyword>
<dbReference type="AlphaFoldDB" id="B1Y0D1"/>
<dbReference type="eggNOG" id="COG0226">
    <property type="taxonomic scope" value="Bacteria"/>
</dbReference>
<dbReference type="KEGG" id="lch:Lcho_4359"/>
<evidence type="ECO:0000256" key="1">
    <source>
        <dbReference type="ARBA" id="ARBA00022729"/>
    </source>
</evidence>
<dbReference type="Pfam" id="PF12849">
    <property type="entry name" value="PBP_like_2"/>
    <property type="match status" value="1"/>
</dbReference>